<keyword evidence="8" id="KW-0863">Zinc-finger</keyword>
<dbReference type="GO" id="GO:0008270">
    <property type="term" value="F:zinc ion binding"/>
    <property type="evidence" value="ECO:0007669"/>
    <property type="project" value="UniProtKB-KW"/>
</dbReference>
<dbReference type="InterPro" id="IPR044421">
    <property type="entry name" value="SMYD4_SET"/>
</dbReference>
<dbReference type="GO" id="GO:0005737">
    <property type="term" value="C:cytoplasm"/>
    <property type="evidence" value="ECO:0007669"/>
    <property type="project" value="UniProtKB-SubCell"/>
</dbReference>
<dbReference type="OrthoDB" id="6342332at2759"/>
<dbReference type="InterPro" id="IPR002893">
    <property type="entry name" value="Znf_MYND"/>
</dbReference>
<evidence type="ECO:0000313" key="18">
    <source>
        <dbReference type="Proteomes" id="UP000675881"/>
    </source>
</evidence>
<dbReference type="CDD" id="cd10536">
    <property type="entry name" value="SET_SMYD4"/>
    <property type="match status" value="1"/>
</dbReference>
<accession>A0A0K2TUR6</accession>
<proteinExistence type="predicted"/>
<evidence type="ECO:0000259" key="15">
    <source>
        <dbReference type="PROSITE" id="PS50280"/>
    </source>
</evidence>
<feature type="domain" description="SET" evidence="15">
    <location>
        <begin position="249"/>
        <end position="545"/>
    </location>
</feature>
<reference evidence="16" key="2">
    <citation type="submission" date="2021-02" db="EMBL/GenBank/DDBJ databases">
        <authorList>
            <person name="Bekaert M."/>
        </authorList>
    </citation>
    <scope>NUCLEOTIDE SEQUENCE</scope>
    <source>
        <strain evidence="16">IoA-00</strain>
    </source>
</reference>
<evidence type="ECO:0000313" key="16">
    <source>
        <dbReference type="EMBL" id="CAF2779332.1"/>
    </source>
</evidence>
<dbReference type="PANTHER" id="PTHR46165">
    <property type="entry name" value="SET AND MYND DOMAIN-CONTAINING PROTEIN 4"/>
    <property type="match status" value="1"/>
</dbReference>
<dbReference type="InterPro" id="IPR019734">
    <property type="entry name" value="TPR_rpt"/>
</dbReference>
<dbReference type="InterPro" id="IPR046341">
    <property type="entry name" value="SET_dom_sf"/>
</dbReference>
<dbReference type="EMBL" id="HACA01012031">
    <property type="protein sequence ID" value="CDW29392.1"/>
    <property type="molecule type" value="Transcribed_RNA"/>
</dbReference>
<protein>
    <recommendedName>
        <fullName evidence="13">Protein-lysine N-methyltransferase SMYD4</fullName>
    </recommendedName>
    <alternativeName>
        <fullName evidence="14">SET and MYND domain-containing protein 4</fullName>
    </alternativeName>
</protein>
<keyword evidence="18" id="KW-1185">Reference proteome</keyword>
<evidence type="ECO:0000256" key="7">
    <source>
        <dbReference type="ARBA" id="ARBA00022723"/>
    </source>
</evidence>
<dbReference type="SUPFAM" id="SSF48452">
    <property type="entry name" value="TPR-like"/>
    <property type="match status" value="1"/>
</dbReference>
<dbReference type="PANTHER" id="PTHR46165:SF2">
    <property type="entry name" value="SET AND MYND DOMAIN-CONTAINING PROTEIN 4"/>
    <property type="match status" value="1"/>
</dbReference>
<keyword evidence="4" id="KW-0489">Methyltransferase</keyword>
<evidence type="ECO:0000256" key="3">
    <source>
        <dbReference type="ARBA" id="ARBA00022490"/>
    </source>
</evidence>
<comment type="catalytic activity">
    <reaction evidence="11">
        <text>L-lysyl-[protein] + S-adenosyl-L-methionine = N(6)-methyl-L-lysyl-[protein] + S-adenosyl-L-homocysteine + H(+)</text>
        <dbReference type="Rhea" id="RHEA:51736"/>
        <dbReference type="Rhea" id="RHEA-COMP:9752"/>
        <dbReference type="Rhea" id="RHEA-COMP:13053"/>
        <dbReference type="ChEBI" id="CHEBI:15378"/>
        <dbReference type="ChEBI" id="CHEBI:29969"/>
        <dbReference type="ChEBI" id="CHEBI:57856"/>
        <dbReference type="ChEBI" id="CHEBI:59789"/>
        <dbReference type="ChEBI" id="CHEBI:61929"/>
    </reaction>
</comment>
<evidence type="ECO:0000256" key="1">
    <source>
        <dbReference type="ARBA" id="ARBA00004123"/>
    </source>
</evidence>
<dbReference type="InterPro" id="IPR011990">
    <property type="entry name" value="TPR-like_helical_dom_sf"/>
</dbReference>
<evidence type="ECO:0000256" key="11">
    <source>
        <dbReference type="ARBA" id="ARBA00048985"/>
    </source>
</evidence>
<comment type="function">
    <text evidence="12">Protein-lysine N-methyltransferase. Monomethylates PRMT5, modulating its transcriptional activity. May also act as a histone methyltransferase. Plays a critical role in cardiac development. Acts as a key epigenetic regulator of gene expression during cardiac development via its dual activities as a methyltransferase and negative regulator of HDAC1.</text>
</comment>
<evidence type="ECO:0000256" key="5">
    <source>
        <dbReference type="ARBA" id="ARBA00022679"/>
    </source>
</evidence>
<dbReference type="GO" id="GO:0005634">
    <property type="term" value="C:nucleus"/>
    <property type="evidence" value="ECO:0007669"/>
    <property type="project" value="UniProtKB-SubCell"/>
</dbReference>
<dbReference type="PROSITE" id="PS01360">
    <property type="entry name" value="ZF_MYND_1"/>
    <property type="match status" value="1"/>
</dbReference>
<dbReference type="GO" id="GO:0008757">
    <property type="term" value="F:S-adenosylmethionine-dependent methyltransferase activity"/>
    <property type="evidence" value="ECO:0007669"/>
    <property type="project" value="UniProtKB-ARBA"/>
</dbReference>
<keyword evidence="6" id="KW-0949">S-adenosyl-L-methionine</keyword>
<evidence type="ECO:0000256" key="13">
    <source>
        <dbReference type="ARBA" id="ARBA00093635"/>
    </source>
</evidence>
<dbReference type="GO" id="GO:0008170">
    <property type="term" value="F:N-methyltransferase activity"/>
    <property type="evidence" value="ECO:0007669"/>
    <property type="project" value="UniProtKB-ARBA"/>
</dbReference>
<dbReference type="Gene3D" id="1.10.220.160">
    <property type="match status" value="1"/>
</dbReference>
<dbReference type="GO" id="GO:0042826">
    <property type="term" value="F:histone deacetylase binding"/>
    <property type="evidence" value="ECO:0007669"/>
    <property type="project" value="TreeGrafter"/>
</dbReference>
<evidence type="ECO:0000313" key="17">
    <source>
        <dbReference type="EMBL" id="CDW29392.1"/>
    </source>
</evidence>
<reference evidence="17" key="1">
    <citation type="submission" date="2014-05" db="EMBL/GenBank/DDBJ databases">
        <authorList>
            <person name="Chronopoulou M."/>
        </authorList>
    </citation>
    <scope>NUCLEOTIDE SEQUENCE</scope>
    <source>
        <tissue evidence="17">Whole organism</tissue>
    </source>
</reference>
<dbReference type="SMART" id="SM00317">
    <property type="entry name" value="SET"/>
    <property type="match status" value="1"/>
</dbReference>
<evidence type="ECO:0000256" key="10">
    <source>
        <dbReference type="ARBA" id="ARBA00023242"/>
    </source>
</evidence>
<keyword evidence="9" id="KW-0862">Zinc</keyword>
<comment type="subcellular location">
    <subcellularLocation>
        <location evidence="2">Cytoplasm</location>
    </subcellularLocation>
    <subcellularLocation>
        <location evidence="1">Nucleus</location>
    </subcellularLocation>
</comment>
<dbReference type="GO" id="GO:0008276">
    <property type="term" value="F:protein methyltransferase activity"/>
    <property type="evidence" value="ECO:0007669"/>
    <property type="project" value="UniProtKB-ARBA"/>
</dbReference>
<dbReference type="SUPFAM" id="SSF144232">
    <property type="entry name" value="HIT/MYND zinc finger-like"/>
    <property type="match status" value="1"/>
</dbReference>
<dbReference type="Gene3D" id="1.25.40.10">
    <property type="entry name" value="Tetratricopeptide repeat domain"/>
    <property type="match status" value="1"/>
</dbReference>
<sequence length="692" mass="79824">MDEKSVLQLIQCLSKRLCQEFESIESQNKDEKHSEPEEFSTSCRAGNEEMKIVFSQPEIKELDLENYATFWPEKNESVAKQNREDGNVAFQNGNMELAILLYTEALKFSPVHPTLLHGEDMSVSAANRSAALYQLKKYEASVRDVDLALEAGYATEMAYKLYIRKCKCCLELGKISDAQNAFDKAIEAIERSGLKKELRKGIATDLQEAFINLMKEYPTNSVSDTKIDSNWPDWADLPHPHSKYPAAIDSIEVCYDKNKGRHVIAKKDIEVGEVIFRENPLVCYLSPDDTDSLVCLNCFSYIKDYGSIPCPTCSDVVFCSMICRKNALESYHTVECKMKKYLASAKLFRLPLIMLAIRMITQKPCSFFRTNKNDFEVHDITHGVECELYKSDDYKNAFNLVTHRNKREVIDRVTKCIFAGIIVKFLEKVNYLDDPEKLEEDQILIGRLLVHFMQVVQFNTHMIESVYSNRLIASDAETRIWKDAKYFNHGEFVETTRLGGGIFPTIANVNHSCDPNFLLVNVNNKAIAIASRRIRAGEEIHDSYGAVYYHLSKEERINFLKNSHWFECNCIACCKNWPIFSRLPRDYLRLPGSLFKYNRCNRKELQKDVDSVKKKIDSAKVVQNFEHSRQMFHGWMKLLDELIVPPHQDMINVRRGIKNCLWLQSPNIIPVKEDEALLRTKAKFKEKTSLKK</sequence>
<dbReference type="PROSITE" id="PS50280">
    <property type="entry name" value="SET"/>
    <property type="match status" value="1"/>
</dbReference>
<organism evidence="17">
    <name type="scientific">Lepeophtheirus salmonis</name>
    <name type="common">Salmon louse</name>
    <name type="synonym">Caligus salmonis</name>
    <dbReference type="NCBI Taxonomy" id="72036"/>
    <lineage>
        <taxon>Eukaryota</taxon>
        <taxon>Metazoa</taxon>
        <taxon>Ecdysozoa</taxon>
        <taxon>Arthropoda</taxon>
        <taxon>Crustacea</taxon>
        <taxon>Multicrustacea</taxon>
        <taxon>Hexanauplia</taxon>
        <taxon>Copepoda</taxon>
        <taxon>Siphonostomatoida</taxon>
        <taxon>Caligidae</taxon>
        <taxon>Lepeophtheirus</taxon>
    </lineage>
</organism>
<dbReference type="Gene3D" id="2.170.270.10">
    <property type="entry name" value="SET domain"/>
    <property type="match status" value="1"/>
</dbReference>
<dbReference type="Gene3D" id="6.10.140.2220">
    <property type="match status" value="1"/>
</dbReference>
<dbReference type="EMBL" id="HG994580">
    <property type="protein sequence ID" value="CAF2779332.1"/>
    <property type="molecule type" value="Genomic_DNA"/>
</dbReference>
<evidence type="ECO:0000256" key="9">
    <source>
        <dbReference type="ARBA" id="ARBA00022833"/>
    </source>
</evidence>
<dbReference type="SMART" id="SM00028">
    <property type="entry name" value="TPR"/>
    <property type="match status" value="2"/>
</dbReference>
<dbReference type="InterPro" id="IPR052097">
    <property type="entry name" value="SET-MYND_domain_protein"/>
</dbReference>
<evidence type="ECO:0000256" key="8">
    <source>
        <dbReference type="ARBA" id="ARBA00022771"/>
    </source>
</evidence>
<evidence type="ECO:0000256" key="14">
    <source>
        <dbReference type="ARBA" id="ARBA00093680"/>
    </source>
</evidence>
<evidence type="ECO:0000256" key="12">
    <source>
        <dbReference type="ARBA" id="ARBA00093423"/>
    </source>
</evidence>
<keyword evidence="10" id="KW-0539">Nucleus</keyword>
<gene>
    <name evidence="16" type="ORF">LSAA_1538</name>
</gene>
<name>A0A0K2TUR6_LEPSM</name>
<keyword evidence="3" id="KW-0963">Cytoplasm</keyword>
<evidence type="ECO:0000256" key="6">
    <source>
        <dbReference type="ARBA" id="ARBA00022691"/>
    </source>
</evidence>
<evidence type="ECO:0000256" key="4">
    <source>
        <dbReference type="ARBA" id="ARBA00022603"/>
    </source>
</evidence>
<keyword evidence="5" id="KW-0808">Transferase</keyword>
<dbReference type="InterPro" id="IPR001214">
    <property type="entry name" value="SET_dom"/>
</dbReference>
<dbReference type="GO" id="GO:0032259">
    <property type="term" value="P:methylation"/>
    <property type="evidence" value="ECO:0007669"/>
    <property type="project" value="UniProtKB-KW"/>
</dbReference>
<dbReference type="Pfam" id="PF00856">
    <property type="entry name" value="SET"/>
    <property type="match status" value="1"/>
</dbReference>
<dbReference type="AlphaFoldDB" id="A0A0K2TUR6"/>
<evidence type="ECO:0000256" key="2">
    <source>
        <dbReference type="ARBA" id="ARBA00004496"/>
    </source>
</evidence>
<keyword evidence="7" id="KW-0479">Metal-binding</keyword>
<dbReference type="Proteomes" id="UP000675881">
    <property type="component" value="Chromosome 1"/>
</dbReference>
<dbReference type="SUPFAM" id="SSF82199">
    <property type="entry name" value="SET domain"/>
    <property type="match status" value="1"/>
</dbReference>